<comment type="caution">
    <text evidence="1">The sequence shown here is derived from an EMBL/GenBank/DDBJ whole genome shotgun (WGS) entry which is preliminary data.</text>
</comment>
<proteinExistence type="predicted"/>
<evidence type="ECO:0000313" key="1">
    <source>
        <dbReference type="EMBL" id="RNA08453.1"/>
    </source>
</evidence>
<dbReference type="AlphaFoldDB" id="A0A3M7QAW3"/>
<reference evidence="1 2" key="1">
    <citation type="journal article" date="2018" name="Sci. Rep.">
        <title>Genomic signatures of local adaptation to the degree of environmental predictability in rotifers.</title>
        <authorList>
            <person name="Franch-Gras L."/>
            <person name="Hahn C."/>
            <person name="Garcia-Roger E.M."/>
            <person name="Carmona M.J."/>
            <person name="Serra M."/>
            <person name="Gomez A."/>
        </authorList>
    </citation>
    <scope>NUCLEOTIDE SEQUENCE [LARGE SCALE GENOMIC DNA]</scope>
    <source>
        <strain evidence="1">HYR1</strain>
    </source>
</reference>
<dbReference type="EMBL" id="REGN01006742">
    <property type="protein sequence ID" value="RNA08453.1"/>
    <property type="molecule type" value="Genomic_DNA"/>
</dbReference>
<accession>A0A3M7QAW3</accession>
<organism evidence="1 2">
    <name type="scientific">Brachionus plicatilis</name>
    <name type="common">Marine rotifer</name>
    <name type="synonym">Brachionus muelleri</name>
    <dbReference type="NCBI Taxonomy" id="10195"/>
    <lineage>
        <taxon>Eukaryota</taxon>
        <taxon>Metazoa</taxon>
        <taxon>Spiralia</taxon>
        <taxon>Gnathifera</taxon>
        <taxon>Rotifera</taxon>
        <taxon>Eurotatoria</taxon>
        <taxon>Monogononta</taxon>
        <taxon>Pseudotrocha</taxon>
        <taxon>Ploima</taxon>
        <taxon>Brachionidae</taxon>
        <taxon>Brachionus</taxon>
    </lineage>
</organism>
<gene>
    <name evidence="1" type="ORF">BpHYR1_015083</name>
</gene>
<name>A0A3M7QAW3_BRAPC</name>
<keyword evidence="2" id="KW-1185">Reference proteome</keyword>
<protein>
    <submittedName>
        <fullName evidence="1">Uncharacterized protein</fullName>
    </submittedName>
</protein>
<sequence>MISVDFEYVPTTKGYPMIFLVVDLYRANAPSDKLIFNFYLNLNYLKAFYINALKKPNIDGTTTWRCC</sequence>
<dbReference type="Proteomes" id="UP000276133">
    <property type="component" value="Unassembled WGS sequence"/>
</dbReference>
<evidence type="ECO:0000313" key="2">
    <source>
        <dbReference type="Proteomes" id="UP000276133"/>
    </source>
</evidence>